<evidence type="ECO:0000256" key="3">
    <source>
        <dbReference type="ARBA" id="ARBA00022840"/>
    </source>
</evidence>
<dbReference type="Pfam" id="PF02626">
    <property type="entry name" value="CT_A_B"/>
    <property type="match status" value="1"/>
</dbReference>
<dbReference type="GO" id="GO:0005524">
    <property type="term" value="F:ATP binding"/>
    <property type="evidence" value="ECO:0007669"/>
    <property type="project" value="UniProtKB-KW"/>
</dbReference>
<name>A0A3N1PSA8_9GAMM</name>
<dbReference type="STRING" id="584787.GCA_001247655_02325"/>
<dbReference type="Gene3D" id="2.40.100.10">
    <property type="entry name" value="Cyclophilin-like"/>
    <property type="match status" value="1"/>
</dbReference>
<proteinExistence type="predicted"/>
<dbReference type="RefSeq" id="WP_123420825.1">
    <property type="nucleotide sequence ID" value="NZ_JBLXAC010000005.1"/>
</dbReference>
<dbReference type="Proteomes" id="UP000268033">
    <property type="component" value="Unassembled WGS sequence"/>
</dbReference>
<evidence type="ECO:0000256" key="2">
    <source>
        <dbReference type="ARBA" id="ARBA00022801"/>
    </source>
</evidence>
<dbReference type="GO" id="GO:0016787">
    <property type="term" value="F:hydrolase activity"/>
    <property type="evidence" value="ECO:0007669"/>
    <property type="project" value="UniProtKB-KW"/>
</dbReference>
<dbReference type="EMBL" id="RJUL01000002">
    <property type="protein sequence ID" value="ROQ30001.1"/>
    <property type="molecule type" value="Genomic_DNA"/>
</dbReference>
<feature type="domain" description="Carboxyltransferase" evidence="4">
    <location>
        <begin position="23"/>
        <end position="292"/>
    </location>
</feature>
<evidence type="ECO:0000313" key="5">
    <source>
        <dbReference type="EMBL" id="ROQ30001.1"/>
    </source>
</evidence>
<dbReference type="InterPro" id="IPR029000">
    <property type="entry name" value="Cyclophilin-like_dom_sf"/>
</dbReference>
<dbReference type="PANTHER" id="PTHR43309">
    <property type="entry name" value="5-OXOPROLINASE SUBUNIT C"/>
    <property type="match status" value="1"/>
</dbReference>
<dbReference type="PANTHER" id="PTHR43309:SF3">
    <property type="entry name" value="5-OXOPROLINASE SUBUNIT C"/>
    <property type="match status" value="1"/>
</dbReference>
<keyword evidence="6" id="KW-1185">Reference proteome</keyword>
<dbReference type="NCBIfam" id="TIGR00724">
    <property type="entry name" value="urea_amlyse_rel"/>
    <property type="match status" value="1"/>
</dbReference>
<dbReference type="AlphaFoldDB" id="A0A3N1PSA8"/>
<evidence type="ECO:0000313" key="6">
    <source>
        <dbReference type="Proteomes" id="UP000268033"/>
    </source>
</evidence>
<comment type="caution">
    <text evidence="5">The sequence shown here is derived from an EMBL/GenBank/DDBJ whole genome shotgun (WGS) entry which is preliminary data.</text>
</comment>
<keyword evidence="3" id="KW-0067">ATP-binding</keyword>
<dbReference type="InterPro" id="IPR052708">
    <property type="entry name" value="PxpC"/>
</dbReference>
<dbReference type="SUPFAM" id="SSF50891">
    <property type="entry name" value="Cyclophilin-like"/>
    <property type="match status" value="1"/>
</dbReference>
<keyword evidence="2" id="KW-0378">Hydrolase</keyword>
<sequence length="303" mass="32522">MIEVLKGGIMASIQDGGRPGYRSQGIPAGGAMDPLALAVANLLLKKPADAPAIEITFGQTQLRFKKAGWVALTGADLGASFNGEPITPGWRFKVEPGQILHFRQPKHGFRAYLALSGEIAAPKVLGSASVDLGSGFNKPLATGEELDWQPAGDFNGPLYVRVPETGRLRVLPGPEFQTFDKLAQGIFWHTDWKITADANRMGYRLAGPSLHRLVGDELPSHGVVPGTVQVPANGQPIILGVDAQATGGYPVFGVIVASDLWQMGQLGPGRQISFIPTTQDEARQAWQQHCDYLKHVEQYVAAN</sequence>
<accession>A0A3N1PSA8</accession>
<dbReference type="InterPro" id="IPR003778">
    <property type="entry name" value="CT_A_B"/>
</dbReference>
<organism evidence="5 6">
    <name type="scientific">Gallaecimonas pentaromativorans</name>
    <dbReference type="NCBI Taxonomy" id="584787"/>
    <lineage>
        <taxon>Bacteria</taxon>
        <taxon>Pseudomonadati</taxon>
        <taxon>Pseudomonadota</taxon>
        <taxon>Gammaproteobacteria</taxon>
        <taxon>Enterobacterales</taxon>
        <taxon>Gallaecimonadaceae</taxon>
        <taxon>Gallaecimonas</taxon>
    </lineage>
</organism>
<dbReference type="SMART" id="SM00797">
    <property type="entry name" value="AHS2"/>
    <property type="match status" value="1"/>
</dbReference>
<reference evidence="5 6" key="1">
    <citation type="submission" date="2018-11" db="EMBL/GenBank/DDBJ databases">
        <title>Genomic Encyclopedia of Type Strains, Phase IV (KMG-IV): sequencing the most valuable type-strain genomes for metagenomic binning, comparative biology and taxonomic classification.</title>
        <authorList>
            <person name="Goeker M."/>
        </authorList>
    </citation>
    <scope>NUCLEOTIDE SEQUENCE [LARGE SCALE GENOMIC DNA]</scope>
    <source>
        <strain evidence="5 6">DSM 21945</strain>
    </source>
</reference>
<evidence type="ECO:0000256" key="1">
    <source>
        <dbReference type="ARBA" id="ARBA00022741"/>
    </source>
</evidence>
<keyword evidence="1" id="KW-0547">Nucleotide-binding</keyword>
<evidence type="ECO:0000259" key="4">
    <source>
        <dbReference type="SMART" id="SM00797"/>
    </source>
</evidence>
<gene>
    <name evidence="5" type="ORF">EDC28_102380</name>
</gene>
<protein>
    <submittedName>
        <fullName evidence="5">Biotin-dependent carboxylase-like uncharacterized protein</fullName>
    </submittedName>
</protein>